<evidence type="ECO:0000256" key="3">
    <source>
        <dbReference type="ARBA" id="ARBA00019077"/>
    </source>
</evidence>
<dbReference type="EMBL" id="BAAAFD010000004">
    <property type="protein sequence ID" value="GAA0856182.1"/>
    <property type="molecule type" value="Genomic_DNA"/>
</dbReference>
<feature type="domain" description="3-deoxy-D-manno-octulosonic-acid transferase N-terminal" evidence="8">
    <location>
        <begin position="15"/>
        <end position="188"/>
    </location>
</feature>
<dbReference type="Pfam" id="PF04413">
    <property type="entry name" value="Glycos_transf_N"/>
    <property type="match status" value="1"/>
</dbReference>
<dbReference type="InterPro" id="IPR039901">
    <property type="entry name" value="Kdotransferase"/>
</dbReference>
<evidence type="ECO:0000256" key="5">
    <source>
        <dbReference type="ARBA" id="ARBA00031445"/>
    </source>
</evidence>
<organism evidence="9 10">
    <name type="scientific">Aliiglaciecola litoralis</name>
    <dbReference type="NCBI Taxonomy" id="582857"/>
    <lineage>
        <taxon>Bacteria</taxon>
        <taxon>Pseudomonadati</taxon>
        <taxon>Pseudomonadota</taxon>
        <taxon>Gammaproteobacteria</taxon>
        <taxon>Alteromonadales</taxon>
        <taxon>Alteromonadaceae</taxon>
        <taxon>Aliiglaciecola</taxon>
    </lineage>
</organism>
<dbReference type="InterPro" id="IPR038107">
    <property type="entry name" value="Glycos_transf_N_sf"/>
</dbReference>
<keyword evidence="7" id="KW-0448">Lipopolysaccharide biosynthesis</keyword>
<keyword evidence="7" id="KW-0472">Membrane</keyword>
<evidence type="ECO:0000313" key="10">
    <source>
        <dbReference type="Proteomes" id="UP001500359"/>
    </source>
</evidence>
<keyword evidence="4 7" id="KW-0808">Transferase</keyword>
<dbReference type="Gene3D" id="3.40.50.11720">
    <property type="entry name" value="3-Deoxy-D-manno-octulosonic-acid transferase, N-terminal domain"/>
    <property type="match status" value="1"/>
</dbReference>
<sequence>MFLLRREHFDLHRLSRFSLYLKPIQKSQLLIHCVSVGEVNVAASLIRNIRQHSPATSITVTTTTPTGAANVKQSMPDNVQHLYLPLDMSWFMSRLLKRVQPQKVLIVEVELWPNMLRQCQRFGIPAYLVNGRMTDSSAHSYLKLRWLVHPMLRNLTKVCAQAARDHDNYLQLGVTPAQLEMTGNVKFELAQANNDKAQQLITQLNIDSRPIIVAGSTHDPEEEVIIEAAKILSLRFPDIVWIIVPRHPQRFEKVYSLIKRSGLGVVKSSRNKPPRNPVEMVLVDEMGVLGGLYSFASIAFVGGSIADRGGHNALEPAAEGVPVMMGPHRYNNPGICDVLEQEGNLVLVDNAEDVAKYVSEWLSDDEQRRSAGKAGAQVIEQNRGAIQKTLHAVGLDK</sequence>
<proteinExistence type="inferred from homology"/>
<comment type="function">
    <text evidence="7">Involved in lipopolysaccharide (LPS) biosynthesis. Catalyzes the transfer of 3-deoxy-D-manno-octulosonate (Kdo) residue(s) from CMP-Kdo to lipid IV(A), the tetraacyldisaccharide-1,4'-bisphosphate precursor of lipid A.</text>
</comment>
<dbReference type="PANTHER" id="PTHR42755">
    <property type="entry name" value="3-DEOXY-MANNO-OCTULOSONATE CYTIDYLYLTRANSFERASE"/>
    <property type="match status" value="1"/>
</dbReference>
<dbReference type="EC" id="2.4.99.12" evidence="2 7"/>
<gene>
    <name evidence="9" type="primary">waaA</name>
    <name evidence="9" type="ORF">GCM10009114_17180</name>
</gene>
<comment type="similarity">
    <text evidence="7">Belongs to the glycosyltransferase group 1 family.</text>
</comment>
<comment type="subcellular location">
    <subcellularLocation>
        <location evidence="7">Cell membrane</location>
    </subcellularLocation>
</comment>
<reference evidence="10" key="1">
    <citation type="journal article" date="2019" name="Int. J. Syst. Evol. Microbiol.">
        <title>The Global Catalogue of Microorganisms (GCM) 10K type strain sequencing project: providing services to taxonomists for standard genome sequencing and annotation.</title>
        <authorList>
            <consortium name="The Broad Institute Genomics Platform"/>
            <consortium name="The Broad Institute Genome Sequencing Center for Infectious Disease"/>
            <person name="Wu L."/>
            <person name="Ma J."/>
        </authorList>
    </citation>
    <scope>NUCLEOTIDE SEQUENCE [LARGE SCALE GENOMIC DNA]</scope>
    <source>
        <strain evidence="10">JCM 15896</strain>
    </source>
</reference>
<dbReference type="Gene3D" id="3.40.50.2000">
    <property type="entry name" value="Glycogen Phosphorylase B"/>
    <property type="match status" value="1"/>
</dbReference>
<evidence type="ECO:0000256" key="7">
    <source>
        <dbReference type="RuleBase" id="RU365103"/>
    </source>
</evidence>
<accession>A0ABP3WX57</accession>
<keyword evidence="10" id="KW-1185">Reference proteome</keyword>
<comment type="pathway">
    <text evidence="1 7">Bacterial outer membrane biogenesis; LPS core biosynthesis.</text>
</comment>
<dbReference type="PANTHER" id="PTHR42755:SF1">
    <property type="entry name" value="3-DEOXY-D-MANNO-OCTULOSONIC ACID TRANSFERASE, MITOCHONDRIAL-RELATED"/>
    <property type="match status" value="1"/>
</dbReference>
<comment type="catalytic activity">
    <reaction evidence="6 7">
        <text>lipid IVA (E. coli) + CMP-3-deoxy-beta-D-manno-octulosonate = alpha-Kdo-(2-&gt;6)-lipid IVA (E. coli) + CMP + H(+)</text>
        <dbReference type="Rhea" id="RHEA:28066"/>
        <dbReference type="ChEBI" id="CHEBI:15378"/>
        <dbReference type="ChEBI" id="CHEBI:58603"/>
        <dbReference type="ChEBI" id="CHEBI:60364"/>
        <dbReference type="ChEBI" id="CHEBI:60377"/>
        <dbReference type="ChEBI" id="CHEBI:85987"/>
        <dbReference type="EC" id="2.4.99.12"/>
    </reaction>
</comment>
<dbReference type="Proteomes" id="UP001500359">
    <property type="component" value="Unassembled WGS sequence"/>
</dbReference>
<dbReference type="InterPro" id="IPR007507">
    <property type="entry name" value="Glycos_transf_N"/>
</dbReference>
<dbReference type="SUPFAM" id="SSF53756">
    <property type="entry name" value="UDP-Glycosyltransferase/glycogen phosphorylase"/>
    <property type="match status" value="1"/>
</dbReference>
<evidence type="ECO:0000256" key="6">
    <source>
        <dbReference type="ARBA" id="ARBA00049183"/>
    </source>
</evidence>
<evidence type="ECO:0000256" key="2">
    <source>
        <dbReference type="ARBA" id="ARBA00012621"/>
    </source>
</evidence>
<comment type="caution">
    <text evidence="9">The sequence shown here is derived from an EMBL/GenBank/DDBJ whole genome shotgun (WGS) entry which is preliminary data.</text>
</comment>
<keyword evidence="7" id="KW-1003">Cell membrane</keyword>
<protein>
    <recommendedName>
        <fullName evidence="3 7">3-deoxy-D-manno-octulosonic acid transferase</fullName>
        <shortName evidence="7">Kdo transferase</shortName>
        <ecNumber evidence="2 7">2.4.99.12</ecNumber>
    </recommendedName>
    <alternativeName>
        <fullName evidence="5 7">Lipid IV(A) 3-deoxy-D-manno-octulosonic acid transferase</fullName>
    </alternativeName>
</protein>
<evidence type="ECO:0000259" key="8">
    <source>
        <dbReference type="Pfam" id="PF04413"/>
    </source>
</evidence>
<dbReference type="GO" id="GO:0016740">
    <property type="term" value="F:transferase activity"/>
    <property type="evidence" value="ECO:0007669"/>
    <property type="project" value="UniProtKB-KW"/>
</dbReference>
<evidence type="ECO:0000256" key="4">
    <source>
        <dbReference type="ARBA" id="ARBA00022679"/>
    </source>
</evidence>
<name>A0ABP3WX57_9ALTE</name>
<evidence type="ECO:0000256" key="1">
    <source>
        <dbReference type="ARBA" id="ARBA00004713"/>
    </source>
</evidence>
<evidence type="ECO:0000313" key="9">
    <source>
        <dbReference type="EMBL" id="GAA0856182.1"/>
    </source>
</evidence>